<dbReference type="InterPro" id="IPR027417">
    <property type="entry name" value="P-loop_NTPase"/>
</dbReference>
<dbReference type="Gene3D" id="3.40.50.300">
    <property type="entry name" value="P-loop containing nucleotide triphosphate hydrolases"/>
    <property type="match status" value="1"/>
</dbReference>
<dbReference type="InterPro" id="IPR031167">
    <property type="entry name" value="G_OBG"/>
</dbReference>
<evidence type="ECO:0000256" key="9">
    <source>
        <dbReference type="HAMAP-Rule" id="MF_01454"/>
    </source>
</evidence>
<dbReference type="CDD" id="cd01898">
    <property type="entry name" value="Obg"/>
    <property type="match status" value="1"/>
</dbReference>
<dbReference type="GO" id="GO:0005737">
    <property type="term" value="C:cytoplasm"/>
    <property type="evidence" value="ECO:0007669"/>
    <property type="project" value="UniProtKB-SubCell"/>
</dbReference>
<feature type="binding site" evidence="9">
    <location>
        <position position="193"/>
    </location>
    <ligand>
        <name>Mg(2+)</name>
        <dbReference type="ChEBI" id="CHEBI:18420"/>
    </ligand>
</feature>
<evidence type="ECO:0000256" key="6">
    <source>
        <dbReference type="ARBA" id="ARBA00022801"/>
    </source>
</evidence>
<feature type="binding site" evidence="9">
    <location>
        <position position="173"/>
    </location>
    <ligand>
        <name>Mg(2+)</name>
        <dbReference type="ChEBI" id="CHEBI:18420"/>
    </ligand>
</feature>
<dbReference type="PROSITE" id="PS51710">
    <property type="entry name" value="G_OBG"/>
    <property type="match status" value="1"/>
</dbReference>
<dbReference type="PANTHER" id="PTHR11702:SF31">
    <property type="entry name" value="MITOCHONDRIAL RIBOSOME-ASSOCIATED GTPASE 2"/>
    <property type="match status" value="1"/>
</dbReference>
<evidence type="ECO:0000256" key="3">
    <source>
        <dbReference type="ARBA" id="ARBA00022490"/>
    </source>
</evidence>
<dbReference type="Pfam" id="PF01926">
    <property type="entry name" value="MMR_HSR1"/>
    <property type="match status" value="1"/>
</dbReference>
<dbReference type="NCBIfam" id="TIGR03595">
    <property type="entry name" value="Obg_CgtA_exten"/>
    <property type="match status" value="1"/>
</dbReference>
<comment type="cofactor">
    <cofactor evidence="1 9">
        <name>Mg(2+)</name>
        <dbReference type="ChEBI" id="CHEBI:18420"/>
    </cofactor>
</comment>
<comment type="similarity">
    <text evidence="2 9">Belongs to the TRAFAC class OBG-HflX-like GTPase superfamily. OBG GTPase family.</text>
</comment>
<evidence type="ECO:0000256" key="10">
    <source>
        <dbReference type="SAM" id="MobiDB-lite"/>
    </source>
</evidence>
<dbReference type="SUPFAM" id="SSF102741">
    <property type="entry name" value="Obg GTP-binding protein C-terminal domain"/>
    <property type="match status" value="1"/>
</dbReference>
<dbReference type="NCBIfam" id="TIGR02729">
    <property type="entry name" value="Obg_CgtA"/>
    <property type="match status" value="1"/>
</dbReference>
<dbReference type="NCBIfam" id="NF008956">
    <property type="entry name" value="PRK12299.1"/>
    <property type="match status" value="1"/>
</dbReference>
<dbReference type="FunFam" id="2.70.210.12:FF:000001">
    <property type="entry name" value="GTPase Obg"/>
    <property type="match status" value="1"/>
</dbReference>
<feature type="domain" description="OBG-type G" evidence="11">
    <location>
        <begin position="160"/>
        <end position="330"/>
    </location>
</feature>
<dbReference type="NCBIfam" id="NF008954">
    <property type="entry name" value="PRK12296.1"/>
    <property type="match status" value="1"/>
</dbReference>
<dbReference type="PROSITE" id="PS51883">
    <property type="entry name" value="OBG"/>
    <property type="match status" value="1"/>
</dbReference>
<organism evidence="14 15">
    <name type="scientific">Dethiosulfovibrio salsuginis</name>
    <dbReference type="NCBI Taxonomy" id="561720"/>
    <lineage>
        <taxon>Bacteria</taxon>
        <taxon>Thermotogati</taxon>
        <taxon>Synergistota</taxon>
        <taxon>Synergistia</taxon>
        <taxon>Synergistales</taxon>
        <taxon>Dethiosulfovibrionaceae</taxon>
        <taxon>Dethiosulfovibrio</taxon>
    </lineage>
</organism>
<evidence type="ECO:0000259" key="11">
    <source>
        <dbReference type="PROSITE" id="PS51710"/>
    </source>
</evidence>
<name>A0A1X7I3F5_9BACT</name>
<keyword evidence="3 9" id="KW-0963">Cytoplasm</keyword>
<comment type="subunit">
    <text evidence="9">Monomer.</text>
</comment>
<dbReference type="GO" id="GO:0042254">
    <property type="term" value="P:ribosome biogenesis"/>
    <property type="evidence" value="ECO:0007669"/>
    <property type="project" value="UniProtKB-UniRule"/>
</dbReference>
<dbReference type="EMBL" id="FXBB01000001">
    <property type="protein sequence ID" value="SMG08686.1"/>
    <property type="molecule type" value="Genomic_DNA"/>
</dbReference>
<dbReference type="Gene3D" id="3.30.300.350">
    <property type="entry name" value="GTP-binding protein OBG, C-terminal domain"/>
    <property type="match status" value="1"/>
</dbReference>
<keyword evidence="8 9" id="KW-0342">GTP-binding</keyword>
<dbReference type="PROSITE" id="PS51881">
    <property type="entry name" value="OCT"/>
    <property type="match status" value="1"/>
</dbReference>
<evidence type="ECO:0000259" key="12">
    <source>
        <dbReference type="PROSITE" id="PS51881"/>
    </source>
</evidence>
<keyword evidence="5 9" id="KW-0547">Nucleotide-binding</keyword>
<feature type="binding site" evidence="9">
    <location>
        <begin position="311"/>
        <end position="313"/>
    </location>
    <ligand>
        <name>GTP</name>
        <dbReference type="ChEBI" id="CHEBI:37565"/>
    </ligand>
</feature>
<dbReference type="InterPro" id="IPR014100">
    <property type="entry name" value="GTP-bd_Obg/CgtA"/>
</dbReference>
<dbReference type="GO" id="GO:0005525">
    <property type="term" value="F:GTP binding"/>
    <property type="evidence" value="ECO:0007669"/>
    <property type="project" value="UniProtKB-UniRule"/>
</dbReference>
<dbReference type="HAMAP" id="MF_01454">
    <property type="entry name" value="GTPase_Obg"/>
    <property type="match status" value="1"/>
</dbReference>
<evidence type="ECO:0000256" key="5">
    <source>
        <dbReference type="ARBA" id="ARBA00022741"/>
    </source>
</evidence>
<feature type="domain" description="OCT" evidence="12">
    <location>
        <begin position="354"/>
        <end position="433"/>
    </location>
</feature>
<dbReference type="InterPro" id="IPR036726">
    <property type="entry name" value="GTP1_OBG_dom_sf"/>
</dbReference>
<dbReference type="Pfam" id="PF09269">
    <property type="entry name" value="DUF1967"/>
    <property type="match status" value="1"/>
</dbReference>
<dbReference type="Gene3D" id="2.70.210.12">
    <property type="entry name" value="GTP1/OBG domain"/>
    <property type="match status" value="1"/>
</dbReference>
<evidence type="ECO:0000256" key="7">
    <source>
        <dbReference type="ARBA" id="ARBA00022842"/>
    </source>
</evidence>
<dbReference type="AlphaFoldDB" id="A0A1X7I3F5"/>
<dbReference type="Proteomes" id="UP000193355">
    <property type="component" value="Unassembled WGS sequence"/>
</dbReference>
<reference evidence="15" key="1">
    <citation type="submission" date="2017-04" db="EMBL/GenBank/DDBJ databases">
        <authorList>
            <person name="Varghese N."/>
            <person name="Submissions S."/>
        </authorList>
    </citation>
    <scope>NUCLEOTIDE SEQUENCE [LARGE SCALE GENOMIC DNA]</scope>
    <source>
        <strain evidence="15">USBA 82</strain>
    </source>
</reference>
<feature type="binding site" evidence="9">
    <location>
        <begin position="166"/>
        <end position="173"/>
    </location>
    <ligand>
        <name>GTP</name>
        <dbReference type="ChEBI" id="CHEBI:37565"/>
    </ligand>
</feature>
<dbReference type="STRING" id="561720.SAMN06275492_10149"/>
<evidence type="ECO:0000256" key="2">
    <source>
        <dbReference type="ARBA" id="ARBA00007699"/>
    </source>
</evidence>
<feature type="binding site" evidence="9">
    <location>
        <begin position="212"/>
        <end position="215"/>
    </location>
    <ligand>
        <name>GTP</name>
        <dbReference type="ChEBI" id="CHEBI:37565"/>
    </ligand>
</feature>
<protein>
    <recommendedName>
        <fullName evidence="9">GTPase Obg</fullName>
        <ecNumber evidence="9">3.6.5.-</ecNumber>
    </recommendedName>
    <alternativeName>
        <fullName evidence="9">GTP-binding protein Obg</fullName>
    </alternativeName>
</protein>
<evidence type="ECO:0000256" key="4">
    <source>
        <dbReference type="ARBA" id="ARBA00022723"/>
    </source>
</evidence>
<evidence type="ECO:0000259" key="13">
    <source>
        <dbReference type="PROSITE" id="PS51883"/>
    </source>
</evidence>
<evidence type="ECO:0000256" key="8">
    <source>
        <dbReference type="ARBA" id="ARBA00023134"/>
    </source>
</evidence>
<keyword evidence="4 9" id="KW-0479">Metal-binding</keyword>
<dbReference type="SUPFAM" id="SSF52540">
    <property type="entry name" value="P-loop containing nucleoside triphosphate hydrolases"/>
    <property type="match status" value="1"/>
</dbReference>
<dbReference type="InterPro" id="IPR045086">
    <property type="entry name" value="OBG_GTPase"/>
</dbReference>
<evidence type="ECO:0000256" key="1">
    <source>
        <dbReference type="ARBA" id="ARBA00001946"/>
    </source>
</evidence>
<comment type="subcellular location">
    <subcellularLocation>
        <location evidence="9">Cytoplasm</location>
    </subcellularLocation>
</comment>
<dbReference type="GO" id="GO:0000287">
    <property type="term" value="F:magnesium ion binding"/>
    <property type="evidence" value="ECO:0007669"/>
    <property type="project" value="InterPro"/>
</dbReference>
<evidence type="ECO:0000313" key="14">
    <source>
        <dbReference type="EMBL" id="SMG08686.1"/>
    </source>
</evidence>
<sequence length="437" mass="47929">MKFVDKVSINVSAGNGGNGCMSFRREKFVPKGGPDGGNGGKGGSIFLEATTDLHTLADFEYSKHISSENGGHGLGSKCFGANADDITIKVPCGTMVFDKETGEPLADLVEPGDRCLVARGGKGGKGNAHFASSRRRAPRFSEKGEQGEQRIITMELKLIADVALVGVPNAGKSSLLAAISNATPKIADYPFTTLSPNLGVMRLDQERIVVADVPGLIEGAHENKGLGHYFLRHIERTRVIVHVLDLSSGSIDSVLNQWRTVLDEFRAYNADLLDRPYVVVGNKIDLEPSNSVVGAFEDFFKSEGIDCLITSAVSGEGVDSFMGTLIDICRKYPRPTGVTRLFATISEEDEQGQKRRGRKQKAQIIRLQEPGCFRVIHTRIEEAVERYDFNQEEAVVRFMRIMREYRIEELLEASGAEEGDTVYIGDVVFEFQPEKAY</sequence>
<dbReference type="InterPro" id="IPR036346">
    <property type="entry name" value="GTP-bd_prot_GTP1/OBG_C_sf"/>
</dbReference>
<proteinExistence type="inferred from homology"/>
<dbReference type="PANTHER" id="PTHR11702">
    <property type="entry name" value="DEVELOPMENTALLY REGULATED GTP-BINDING PROTEIN-RELATED"/>
    <property type="match status" value="1"/>
</dbReference>
<feature type="binding site" evidence="9">
    <location>
        <begin position="191"/>
        <end position="195"/>
    </location>
    <ligand>
        <name>GTP</name>
        <dbReference type="ChEBI" id="CHEBI:37565"/>
    </ligand>
</feature>
<feature type="domain" description="Obg" evidence="13">
    <location>
        <begin position="1"/>
        <end position="159"/>
    </location>
</feature>
<dbReference type="InterPro" id="IPR006169">
    <property type="entry name" value="GTP1_OBG_dom"/>
</dbReference>
<dbReference type="Pfam" id="PF01018">
    <property type="entry name" value="GTP1_OBG"/>
    <property type="match status" value="1"/>
</dbReference>
<dbReference type="PRINTS" id="PR00326">
    <property type="entry name" value="GTP1OBG"/>
</dbReference>
<gene>
    <name evidence="9" type="primary">obg</name>
    <name evidence="14" type="ORF">SAMN06275492_10149</name>
</gene>
<dbReference type="InterPro" id="IPR015349">
    <property type="entry name" value="OCT_dom"/>
</dbReference>
<dbReference type="GO" id="GO:0003924">
    <property type="term" value="F:GTPase activity"/>
    <property type="evidence" value="ECO:0007669"/>
    <property type="project" value="UniProtKB-UniRule"/>
</dbReference>
<dbReference type="EC" id="3.6.5.-" evidence="9"/>
<feature type="binding site" evidence="9">
    <location>
        <begin position="282"/>
        <end position="285"/>
    </location>
    <ligand>
        <name>GTP</name>
        <dbReference type="ChEBI" id="CHEBI:37565"/>
    </ligand>
</feature>
<dbReference type="RefSeq" id="WP_085543351.1">
    <property type="nucleotide sequence ID" value="NZ_FXBB01000001.1"/>
</dbReference>
<keyword evidence="7 9" id="KW-0460">Magnesium</keyword>
<evidence type="ECO:0000313" key="15">
    <source>
        <dbReference type="Proteomes" id="UP000193355"/>
    </source>
</evidence>
<feature type="region of interest" description="Disordered" evidence="10">
    <location>
        <begin position="126"/>
        <end position="146"/>
    </location>
</feature>
<accession>A0A1X7I3F5</accession>
<dbReference type="InterPro" id="IPR006073">
    <property type="entry name" value="GTP-bd"/>
</dbReference>
<dbReference type="OrthoDB" id="9807318at2"/>
<keyword evidence="15" id="KW-1185">Reference proteome</keyword>
<comment type="function">
    <text evidence="9">An essential GTPase which binds GTP, GDP and possibly (p)ppGpp with moderate affinity, with high nucleotide exchange rates and a fairly low GTP hydrolysis rate. Plays a role in control of the cell cycle, stress response, ribosome biogenesis and in those bacteria that undergo differentiation, in morphogenesis control.</text>
</comment>
<keyword evidence="6 9" id="KW-0378">Hydrolase</keyword>
<dbReference type="SUPFAM" id="SSF82051">
    <property type="entry name" value="Obg GTP-binding protein N-terminal domain"/>
    <property type="match status" value="1"/>
</dbReference>
<dbReference type="NCBIfam" id="NF008955">
    <property type="entry name" value="PRK12297.1"/>
    <property type="match status" value="1"/>
</dbReference>